<accession>A0A915IZV7</accession>
<keyword evidence="2" id="KW-1185">Reference proteome</keyword>
<proteinExistence type="predicted"/>
<protein>
    <submittedName>
        <fullName evidence="3">Uncharacterized protein</fullName>
    </submittedName>
</protein>
<dbReference type="WBParaSite" id="nRc.2.0.1.t18967-RA">
    <property type="protein sequence ID" value="nRc.2.0.1.t18967-RA"/>
    <property type="gene ID" value="nRc.2.0.1.g18967"/>
</dbReference>
<dbReference type="Proteomes" id="UP000887565">
    <property type="component" value="Unplaced"/>
</dbReference>
<sequence>MKRWRTANTNPAKNFRRSRCASSPNIGYTAGLWYRCCSPGTVSNSTPDHTSAKNKFYIKRLKREKKEKQ</sequence>
<evidence type="ECO:0000313" key="2">
    <source>
        <dbReference type="Proteomes" id="UP000887565"/>
    </source>
</evidence>
<reference evidence="3" key="1">
    <citation type="submission" date="2022-11" db="UniProtKB">
        <authorList>
            <consortium name="WormBaseParasite"/>
        </authorList>
    </citation>
    <scope>IDENTIFICATION</scope>
</reference>
<organism evidence="2 3">
    <name type="scientific">Romanomermis culicivorax</name>
    <name type="common">Nematode worm</name>
    <dbReference type="NCBI Taxonomy" id="13658"/>
    <lineage>
        <taxon>Eukaryota</taxon>
        <taxon>Metazoa</taxon>
        <taxon>Ecdysozoa</taxon>
        <taxon>Nematoda</taxon>
        <taxon>Enoplea</taxon>
        <taxon>Dorylaimia</taxon>
        <taxon>Mermithida</taxon>
        <taxon>Mermithoidea</taxon>
        <taxon>Mermithidae</taxon>
        <taxon>Romanomermis</taxon>
    </lineage>
</organism>
<evidence type="ECO:0000256" key="1">
    <source>
        <dbReference type="SAM" id="MobiDB-lite"/>
    </source>
</evidence>
<dbReference type="AlphaFoldDB" id="A0A915IZV7"/>
<feature type="region of interest" description="Disordered" evidence="1">
    <location>
        <begin position="41"/>
        <end position="69"/>
    </location>
</feature>
<evidence type="ECO:0000313" key="3">
    <source>
        <dbReference type="WBParaSite" id="nRc.2.0.1.t18967-RA"/>
    </source>
</evidence>
<name>A0A915IZV7_ROMCU</name>